<evidence type="ECO:0000313" key="6">
    <source>
        <dbReference type="Ensembl" id="ENSSAUP00010011482.1"/>
    </source>
</evidence>
<dbReference type="Pfam" id="PF00078">
    <property type="entry name" value="RVT_1"/>
    <property type="match status" value="1"/>
</dbReference>
<evidence type="ECO:0000259" key="5">
    <source>
        <dbReference type="PROSITE" id="PS50994"/>
    </source>
</evidence>
<dbReference type="SUPFAM" id="SSF56672">
    <property type="entry name" value="DNA/RNA polymerases"/>
    <property type="match status" value="1"/>
</dbReference>
<dbReference type="Gene3D" id="3.30.420.10">
    <property type="entry name" value="Ribonuclease H-like superfamily/Ribonuclease H"/>
    <property type="match status" value="1"/>
</dbReference>
<dbReference type="InterPro" id="IPR012337">
    <property type="entry name" value="RNaseH-like_sf"/>
</dbReference>
<dbReference type="GO" id="GO:0015074">
    <property type="term" value="P:DNA integration"/>
    <property type="evidence" value="ECO:0007669"/>
    <property type="project" value="InterPro"/>
</dbReference>
<evidence type="ECO:0000256" key="2">
    <source>
        <dbReference type="ARBA" id="ARBA00012180"/>
    </source>
</evidence>
<dbReference type="Gene3D" id="3.10.10.10">
    <property type="entry name" value="HIV Type 1 Reverse Transcriptase, subunit A, domain 1"/>
    <property type="match status" value="1"/>
</dbReference>
<evidence type="ECO:0000256" key="3">
    <source>
        <dbReference type="ARBA" id="ARBA00039658"/>
    </source>
</evidence>
<evidence type="ECO:0000259" key="4">
    <source>
        <dbReference type="PROSITE" id="PS50878"/>
    </source>
</evidence>
<dbReference type="Pfam" id="PF00665">
    <property type="entry name" value="rve"/>
    <property type="match status" value="1"/>
</dbReference>
<proteinExistence type="inferred from homology"/>
<dbReference type="AlphaFoldDB" id="A0A671UCM6"/>
<dbReference type="EC" id="3.1.26.4" evidence="2"/>
<dbReference type="InterPro" id="IPR041588">
    <property type="entry name" value="Integrase_H2C2"/>
</dbReference>
<keyword evidence="7" id="KW-1185">Reference proteome</keyword>
<feature type="domain" description="Integrase catalytic" evidence="5">
    <location>
        <begin position="252"/>
        <end position="410"/>
    </location>
</feature>
<dbReference type="InterPro" id="IPR043128">
    <property type="entry name" value="Rev_trsase/Diguanyl_cyclase"/>
</dbReference>
<dbReference type="InterPro" id="IPR054465">
    <property type="entry name" value="Integrase_p58-like_C"/>
</dbReference>
<feature type="domain" description="Reverse transcriptase" evidence="4">
    <location>
        <begin position="657"/>
        <end position="778"/>
    </location>
</feature>
<dbReference type="PROSITE" id="PS50878">
    <property type="entry name" value="RT_POL"/>
    <property type="match status" value="1"/>
</dbReference>
<dbReference type="CDD" id="cd01647">
    <property type="entry name" value="RT_LTR"/>
    <property type="match status" value="1"/>
</dbReference>
<dbReference type="OMA" id="NRHESEM"/>
<dbReference type="Ensembl" id="ENSSAUT00010012222.1">
    <property type="protein sequence ID" value="ENSSAUP00010011482.1"/>
    <property type="gene ID" value="ENSSAUG00010005534.1"/>
</dbReference>
<dbReference type="SUPFAM" id="SSF53098">
    <property type="entry name" value="Ribonuclease H-like"/>
    <property type="match status" value="1"/>
</dbReference>
<dbReference type="InterPro" id="IPR036397">
    <property type="entry name" value="RNaseH_sf"/>
</dbReference>
<dbReference type="InterPro" id="IPR050951">
    <property type="entry name" value="Retrovirus_Pol_polyprotein"/>
</dbReference>
<dbReference type="Gene3D" id="3.30.70.270">
    <property type="match status" value="1"/>
</dbReference>
<dbReference type="FunFam" id="1.10.340.70:FF:000001">
    <property type="entry name" value="Retrovirus-related Pol polyprotein from transposon gypsy-like Protein"/>
    <property type="match status" value="1"/>
</dbReference>
<dbReference type="InterPro" id="IPR000477">
    <property type="entry name" value="RT_dom"/>
</dbReference>
<comment type="similarity">
    <text evidence="1">Belongs to the beta type-B retroviral polymerase family. HERV class-II K(HML-2) pol subfamily.</text>
</comment>
<reference evidence="6" key="3">
    <citation type="submission" date="2025-09" db="UniProtKB">
        <authorList>
            <consortium name="Ensembl"/>
        </authorList>
    </citation>
    <scope>IDENTIFICATION</scope>
</reference>
<dbReference type="Gene3D" id="1.10.340.70">
    <property type="match status" value="1"/>
</dbReference>
<protein>
    <recommendedName>
        <fullName evidence="3">Gypsy retrotransposon integrase-like protein 1</fullName>
        <ecNumber evidence="2">3.1.26.4</ecNumber>
    </recommendedName>
</protein>
<accession>A0A671UCM6</accession>
<dbReference type="GO" id="GO:0004523">
    <property type="term" value="F:RNA-DNA hybrid ribonuclease activity"/>
    <property type="evidence" value="ECO:0007669"/>
    <property type="project" value="UniProtKB-EC"/>
</dbReference>
<evidence type="ECO:0000256" key="1">
    <source>
        <dbReference type="ARBA" id="ARBA00010879"/>
    </source>
</evidence>
<dbReference type="Pfam" id="PF17921">
    <property type="entry name" value="Integrase_H2C2"/>
    <property type="match status" value="1"/>
</dbReference>
<reference evidence="6" key="1">
    <citation type="submission" date="2021-04" db="EMBL/GenBank/DDBJ databases">
        <authorList>
            <consortium name="Wellcome Sanger Institute Data Sharing"/>
        </authorList>
    </citation>
    <scope>NUCLEOTIDE SEQUENCE [LARGE SCALE GENOMIC DNA]</scope>
</reference>
<dbReference type="Proteomes" id="UP000472265">
    <property type="component" value="Chromosome 21"/>
</dbReference>
<dbReference type="InterPro" id="IPR001584">
    <property type="entry name" value="Integrase_cat-core"/>
</dbReference>
<name>A0A671UCM6_SPAAU</name>
<dbReference type="FunFam" id="3.30.420.10:FF:000032">
    <property type="entry name" value="Retrovirus-related Pol polyprotein from transposon 297-like Protein"/>
    <property type="match status" value="1"/>
</dbReference>
<sequence length="778" mass="86969">MGLILVPAPLHKVVLCSDLVKGEVVLGVRPALPVEGVQVILGNELAGGRIWADSQLSLAVNNTSSVNKVEIEGRDHPQVFPACAVTRAQACVNQNKLEEEKVPLNVVLPLPAFPFSVSRSVLIKEQQNDPNLVEVFQQVRPAGEMESVAHGYFLEEGMLVRKWLPQGNRFVGDARFQIVVPKKLRDGILSTAHDMVAGHLGVKKTYDKILRYFYWPCLKKDISAYIRTCHTCQLTGKPNQSIKPAPLHPIPAVGQPFEHLQIDCVGPLPKSKTGSMYLFTVMCQTTRYPAAYPLRNITTKSVMKALTQFISVFGIPKVIQSDQGTNFTSGLFAKMLNKLCITHVQSTAYHPESQGAIERFHQTLKSLLRSYCTELGRDWEEGLPWLLLAAQGVTQESTGFSPNDLVFGHTVRGPLAVLHADWKQSPPPTKLTDYVNGFKRRLYEAGKLARTNLENSQEKMKKLYDHRAEVHVFSRGDQVLALLPVVGSPFQAKFSGPYSVLRQVSSINYLISTPDRRRSTQLCHVNMLKPYFLRSTTEQTKPVALVASLGVVSPSLGKESGEEPVYTPDDCVMQGRLKNSESLNDLDRLLDHLPDNKKQELSNLILSFPVLFSDTPTQTHLLEHDIEVGDAEPIRQRFYRFSQEKRTQLESEVNYMLENNIAEPSCSSWASPCVLVSKPDQTFRPCTDFRKVNNVTKPDSFPLPRIEDCVDQVGSAKFVSKFDLLKGYWQVPLSKRARDIAAFITPSGLYSYNVMPFGLRNAPATFQRLMNKVVAGLE</sequence>
<dbReference type="InParanoid" id="A0A671UCM6"/>
<dbReference type="Pfam" id="PF22938">
    <property type="entry name" value="Integrase_p58_C"/>
    <property type="match status" value="1"/>
</dbReference>
<dbReference type="GO" id="GO:0003676">
    <property type="term" value="F:nucleic acid binding"/>
    <property type="evidence" value="ECO:0007669"/>
    <property type="project" value="InterPro"/>
</dbReference>
<dbReference type="PROSITE" id="PS50994">
    <property type="entry name" value="INTEGRASE"/>
    <property type="match status" value="1"/>
</dbReference>
<dbReference type="GeneTree" id="ENSGT01050000244855"/>
<organism evidence="6 7">
    <name type="scientific">Sparus aurata</name>
    <name type="common">Gilthead sea bream</name>
    <dbReference type="NCBI Taxonomy" id="8175"/>
    <lineage>
        <taxon>Eukaryota</taxon>
        <taxon>Metazoa</taxon>
        <taxon>Chordata</taxon>
        <taxon>Craniata</taxon>
        <taxon>Vertebrata</taxon>
        <taxon>Euteleostomi</taxon>
        <taxon>Actinopterygii</taxon>
        <taxon>Neopterygii</taxon>
        <taxon>Teleostei</taxon>
        <taxon>Neoteleostei</taxon>
        <taxon>Acanthomorphata</taxon>
        <taxon>Eupercaria</taxon>
        <taxon>Spariformes</taxon>
        <taxon>Sparidae</taxon>
        <taxon>Sparus</taxon>
    </lineage>
</organism>
<dbReference type="PANTHER" id="PTHR37984">
    <property type="entry name" value="PROTEIN CBG26694"/>
    <property type="match status" value="1"/>
</dbReference>
<dbReference type="PANTHER" id="PTHR37984:SF15">
    <property type="entry name" value="INTEGRASE CATALYTIC DOMAIN-CONTAINING PROTEIN"/>
    <property type="match status" value="1"/>
</dbReference>
<evidence type="ECO:0000313" key="7">
    <source>
        <dbReference type="Proteomes" id="UP000472265"/>
    </source>
</evidence>
<dbReference type="InterPro" id="IPR043502">
    <property type="entry name" value="DNA/RNA_pol_sf"/>
</dbReference>
<reference evidence="6" key="2">
    <citation type="submission" date="2025-08" db="UniProtKB">
        <authorList>
            <consortium name="Ensembl"/>
        </authorList>
    </citation>
    <scope>IDENTIFICATION</scope>
</reference>